<dbReference type="PANTHER" id="PTHR46890">
    <property type="entry name" value="NON-LTR RETROLELEMENT REVERSE TRANSCRIPTASE-LIKE PROTEIN-RELATED"/>
    <property type="match status" value="1"/>
</dbReference>
<evidence type="ECO:0000313" key="3">
    <source>
        <dbReference type="Proteomes" id="UP001054252"/>
    </source>
</evidence>
<dbReference type="SUPFAM" id="SSF56672">
    <property type="entry name" value="DNA/RNA polymerases"/>
    <property type="match status" value="1"/>
</dbReference>
<evidence type="ECO:0000313" key="2">
    <source>
        <dbReference type="EMBL" id="GKV46758.1"/>
    </source>
</evidence>
<dbReference type="EMBL" id="BPVZ01000215">
    <property type="protein sequence ID" value="GKV46758.1"/>
    <property type="molecule type" value="Genomic_DNA"/>
</dbReference>
<dbReference type="InterPro" id="IPR000477">
    <property type="entry name" value="RT_dom"/>
</dbReference>
<proteinExistence type="predicted"/>
<accession>A0AAV5MD15</accession>
<feature type="domain" description="Reverse transcriptase" evidence="1">
    <location>
        <begin position="172"/>
        <end position="353"/>
    </location>
</feature>
<dbReference type="AlphaFoldDB" id="A0AAV5MD15"/>
<sequence length="353" mass="40558">MTVISQNCNKSIELKNRSRGTEALWRCINELGVSIEGNKIPLLQKLEEMEQRDRERRKKDTGRWNINEINVISIESKELRQVGEIKQGVMKHFENLFTDEGWPRLTLEGLNFKTISEADRCMLTEPFTEEEVKTAVWNCDSTKAPGPNGFTFGFIKNGWEMIKADIMEFLKDFHSNGRLVRGYNASFLVLMPKRENPQGVEEYRPISLIGCTYKIFAKLLANRLSRCFIFKIDFEKAYDKVSWPFLDYMMERMGFDTVWKGWISECLKSNTMSVLVNRSATKEFSMTRGLRQGDSLSPFLFLMVAEALNGLTSAAVTKGYFHGVKIGDGELEINQLQFADHTLFIGEATEDNI</sequence>
<dbReference type="PROSITE" id="PS50878">
    <property type="entry name" value="RT_POL"/>
    <property type="match status" value="1"/>
</dbReference>
<dbReference type="InterPro" id="IPR052343">
    <property type="entry name" value="Retrotransposon-Effector_Assoc"/>
</dbReference>
<evidence type="ECO:0000259" key="1">
    <source>
        <dbReference type="PROSITE" id="PS50878"/>
    </source>
</evidence>
<protein>
    <recommendedName>
        <fullName evidence="1">Reverse transcriptase domain-containing protein</fullName>
    </recommendedName>
</protein>
<gene>
    <name evidence="2" type="ORF">SLEP1_g53729</name>
</gene>
<dbReference type="PANTHER" id="PTHR46890:SF50">
    <property type="entry name" value="RNA-DIRECTED DNA POLYMERASE, EUKARYOTA, REVERSE TRANSCRIPTASE ZINC-BINDING DOMAIN PROTEIN-RELATED"/>
    <property type="match status" value="1"/>
</dbReference>
<reference evidence="2 3" key="1">
    <citation type="journal article" date="2021" name="Commun. Biol.">
        <title>The genome of Shorea leprosula (Dipterocarpaceae) highlights the ecological relevance of drought in aseasonal tropical rainforests.</title>
        <authorList>
            <person name="Ng K.K.S."/>
            <person name="Kobayashi M.J."/>
            <person name="Fawcett J.A."/>
            <person name="Hatakeyama M."/>
            <person name="Paape T."/>
            <person name="Ng C.H."/>
            <person name="Ang C.C."/>
            <person name="Tnah L.H."/>
            <person name="Lee C.T."/>
            <person name="Nishiyama T."/>
            <person name="Sese J."/>
            <person name="O'Brien M.J."/>
            <person name="Copetti D."/>
            <person name="Mohd Noor M.I."/>
            <person name="Ong R.C."/>
            <person name="Putra M."/>
            <person name="Sireger I.Z."/>
            <person name="Indrioko S."/>
            <person name="Kosugi Y."/>
            <person name="Izuno A."/>
            <person name="Isagi Y."/>
            <person name="Lee S.L."/>
            <person name="Shimizu K.K."/>
        </authorList>
    </citation>
    <scope>NUCLEOTIDE SEQUENCE [LARGE SCALE GENOMIC DNA]</scope>
    <source>
        <strain evidence="2">214</strain>
    </source>
</reference>
<dbReference type="Pfam" id="PF00078">
    <property type="entry name" value="RVT_1"/>
    <property type="match status" value="1"/>
</dbReference>
<name>A0AAV5MD15_9ROSI</name>
<dbReference type="Proteomes" id="UP001054252">
    <property type="component" value="Unassembled WGS sequence"/>
</dbReference>
<keyword evidence="3" id="KW-1185">Reference proteome</keyword>
<comment type="caution">
    <text evidence="2">The sequence shown here is derived from an EMBL/GenBank/DDBJ whole genome shotgun (WGS) entry which is preliminary data.</text>
</comment>
<dbReference type="InterPro" id="IPR043502">
    <property type="entry name" value="DNA/RNA_pol_sf"/>
</dbReference>
<organism evidence="2 3">
    <name type="scientific">Rubroshorea leprosula</name>
    <dbReference type="NCBI Taxonomy" id="152421"/>
    <lineage>
        <taxon>Eukaryota</taxon>
        <taxon>Viridiplantae</taxon>
        <taxon>Streptophyta</taxon>
        <taxon>Embryophyta</taxon>
        <taxon>Tracheophyta</taxon>
        <taxon>Spermatophyta</taxon>
        <taxon>Magnoliopsida</taxon>
        <taxon>eudicotyledons</taxon>
        <taxon>Gunneridae</taxon>
        <taxon>Pentapetalae</taxon>
        <taxon>rosids</taxon>
        <taxon>malvids</taxon>
        <taxon>Malvales</taxon>
        <taxon>Dipterocarpaceae</taxon>
        <taxon>Rubroshorea</taxon>
    </lineage>
</organism>